<dbReference type="PANTHER" id="PTHR24186">
    <property type="entry name" value="PROTEIN PHOSPHATASE 1 REGULATORY SUBUNIT"/>
    <property type="match status" value="1"/>
</dbReference>
<dbReference type="PANTHER" id="PTHR24186:SF50">
    <property type="entry name" value="ANKYRIN REPEAT-CONTAINING PROTEIN ITN1-LIKE ISOFORM X1"/>
    <property type="match status" value="1"/>
</dbReference>
<reference evidence="10" key="1">
    <citation type="submission" date="2018-08" db="EMBL/GenBank/DDBJ databases">
        <authorList>
            <person name="Rossello M."/>
        </authorList>
    </citation>
    <scope>NUCLEOTIDE SEQUENCE [LARGE SCALE GENOMIC DNA]</scope>
    <source>
        <strain evidence="10">cv. Chinese Spring</strain>
    </source>
</reference>
<dbReference type="OMA" id="IMFLNKS"/>
<dbReference type="InterPro" id="IPR036770">
    <property type="entry name" value="Ankyrin_rpt-contain_sf"/>
</dbReference>
<feature type="transmembrane region" description="Helical" evidence="8">
    <location>
        <begin position="551"/>
        <end position="570"/>
    </location>
</feature>
<dbReference type="Gramene" id="TraesCS3D02G352000.1">
    <property type="protein sequence ID" value="TraesCS3D02G352000.1"/>
    <property type="gene ID" value="TraesCS3D02G352000"/>
</dbReference>
<feature type="domain" description="PGG" evidence="9">
    <location>
        <begin position="542"/>
        <end position="655"/>
    </location>
</feature>
<organism evidence="10">
    <name type="scientific">Triticum aestivum</name>
    <name type="common">Wheat</name>
    <dbReference type="NCBI Taxonomy" id="4565"/>
    <lineage>
        <taxon>Eukaryota</taxon>
        <taxon>Viridiplantae</taxon>
        <taxon>Streptophyta</taxon>
        <taxon>Embryophyta</taxon>
        <taxon>Tracheophyta</taxon>
        <taxon>Spermatophyta</taxon>
        <taxon>Magnoliopsida</taxon>
        <taxon>Liliopsida</taxon>
        <taxon>Poales</taxon>
        <taxon>Poaceae</taxon>
        <taxon>BOP clade</taxon>
        <taxon>Pooideae</taxon>
        <taxon>Triticodae</taxon>
        <taxon>Triticeae</taxon>
        <taxon>Triticinae</taxon>
        <taxon>Triticum</taxon>
    </lineage>
</organism>
<keyword evidence="2 8" id="KW-0812">Transmembrane</keyword>
<dbReference type="GO" id="GO:0016020">
    <property type="term" value="C:membrane"/>
    <property type="evidence" value="ECO:0000318"/>
    <property type="project" value="GO_Central"/>
</dbReference>
<dbReference type="OrthoDB" id="1847170at2759"/>
<accession>A0A3B6H160</accession>
<dbReference type="Pfam" id="PF12796">
    <property type="entry name" value="Ank_2"/>
    <property type="match status" value="2"/>
</dbReference>
<keyword evidence="5 7" id="KW-0040">ANK repeat</keyword>
<sequence length="735" mass="79898">MASRSSGDEPSSLLMEENAVQVSVDAKLTVAAGRGNCQQLKDLLSTEDSKTMLVVMAPSIQASTVKPLPEVMSPLLLSSACSGAWQDLEFLLNRGHGQPHPSMNSSTNILDLLTAYGSHSCSGKGASMQKASDDVEALLNLPSGSTVSLLDGVTIEGGTALHVVATYGESDGFLRSADIIHSKANHLLFARNKNGDTPLHCAARAGMSRMVCHLITLARGENTGVNRVKELLEIENILKETALHQAVRIGNNDIVKLLMEEHSELASFPKDGTSPLYLAILLEEDIIVETLYNASHMKLSYSGKNGQNALHAAVLRGTELTKKLLEWNSDLTTQRDENGSTPLHFAAALAQQSQRGSICWQVLEANSASLYQSDCNGLFPIHVAASVGESGTITMFLNKSPSSAGLQDSMGRTFLHVAAEKRKVRIVSSACRNRSLLWILNIQDNDGNTALHLAIQARSLRMFCALLGNRHTHLNLSNNIGQTPLDISLYGVSPGIFDDQISEAKIHFALTVVNARSGGSRRDHFEENYTRQLKYDETEQLEKLKESTQTLCIGVALIATATFTVTFALPGGYKADEHINGGTPTLAGRYAFDAFIIASTFSFVLSVMAMVGLMYSGYSILNPQTRRIYLIAALYFGSTSGTCFLATFALGLYMVLARVAHKSAIAICVISPLAVICKQMDLWLKWAVLAQPLCTRIGLTRTLVMVTTRILFSLLMEFWPIIVIFVWATYTSNQF</sequence>
<feature type="transmembrane region" description="Helical" evidence="8">
    <location>
        <begin position="710"/>
        <end position="730"/>
    </location>
</feature>
<dbReference type="STRING" id="4565.A0A3B6H160"/>
<dbReference type="InterPro" id="IPR026961">
    <property type="entry name" value="PGG_dom"/>
</dbReference>
<evidence type="ECO:0000256" key="4">
    <source>
        <dbReference type="ARBA" id="ARBA00022989"/>
    </source>
</evidence>
<reference evidence="10" key="2">
    <citation type="submission" date="2018-10" db="UniProtKB">
        <authorList>
            <consortium name="EnsemblPlants"/>
        </authorList>
    </citation>
    <scope>IDENTIFICATION</scope>
</reference>
<name>A0A3B6H160_WHEAT</name>
<dbReference type="SUPFAM" id="SSF48403">
    <property type="entry name" value="Ankyrin repeat"/>
    <property type="match status" value="2"/>
</dbReference>
<dbReference type="SMART" id="SM00248">
    <property type="entry name" value="ANK"/>
    <property type="match status" value="8"/>
</dbReference>
<feature type="transmembrane region" description="Helical" evidence="8">
    <location>
        <begin position="590"/>
        <end position="616"/>
    </location>
</feature>
<dbReference type="Gramene" id="TraesWEE_scaffold_127720_01G000100.1">
    <property type="protein sequence ID" value="TraesWEE_scaffold_127720_01G000100.1"/>
    <property type="gene ID" value="TraesWEE_scaffold_127720_01G000100"/>
</dbReference>
<dbReference type="Gramene" id="TraesCLE_scaffold_103203_01G000200.1">
    <property type="protein sequence ID" value="TraesCLE_scaffold_103203_01G000200.1"/>
    <property type="gene ID" value="TraesCLE_scaffold_103203_01G000200"/>
</dbReference>
<keyword evidence="6 8" id="KW-0472">Membrane</keyword>
<evidence type="ECO:0000256" key="1">
    <source>
        <dbReference type="ARBA" id="ARBA00004141"/>
    </source>
</evidence>
<dbReference type="Gramene" id="TraesRN3D0100814500.1">
    <property type="protein sequence ID" value="TraesRN3D0100814500.1"/>
    <property type="gene ID" value="TraesRN3D0100814500"/>
</dbReference>
<evidence type="ECO:0000256" key="3">
    <source>
        <dbReference type="ARBA" id="ARBA00022737"/>
    </source>
</evidence>
<evidence type="ECO:0000313" key="10">
    <source>
        <dbReference type="EnsemblPlants" id="TraesCS3D02G352000.1"/>
    </source>
</evidence>
<keyword evidence="11" id="KW-1185">Reference proteome</keyword>
<evidence type="ECO:0000313" key="11">
    <source>
        <dbReference type="Proteomes" id="UP000019116"/>
    </source>
</evidence>
<dbReference type="Pfam" id="PF13962">
    <property type="entry name" value="PGG"/>
    <property type="match status" value="1"/>
</dbReference>
<evidence type="ECO:0000256" key="6">
    <source>
        <dbReference type="ARBA" id="ARBA00023136"/>
    </source>
</evidence>
<dbReference type="Gramene" id="TraesCS3D03G0780400.1">
    <property type="protein sequence ID" value="TraesCS3D03G0780400.1.CDS"/>
    <property type="gene ID" value="TraesCS3D03G0780400"/>
</dbReference>
<comment type="subcellular location">
    <subcellularLocation>
        <location evidence="1">Membrane</location>
        <topology evidence="1">Multi-pass membrane protein</topology>
    </subcellularLocation>
</comment>
<evidence type="ECO:0000256" key="8">
    <source>
        <dbReference type="SAM" id="Phobius"/>
    </source>
</evidence>
<dbReference type="Gene3D" id="1.25.40.20">
    <property type="entry name" value="Ankyrin repeat-containing domain"/>
    <property type="match status" value="3"/>
</dbReference>
<proteinExistence type="predicted"/>
<dbReference type="Gramene" id="TraesROB_scaffold_025628_01G000500.1">
    <property type="protein sequence ID" value="TraesROB_scaffold_025628_01G000500.1"/>
    <property type="gene ID" value="TraesROB_scaffold_025628_01G000500"/>
</dbReference>
<dbReference type="Gramene" id="TraesCAD_scaffold_015072_01G000400.1">
    <property type="protein sequence ID" value="TraesCAD_scaffold_015072_01G000400.1"/>
    <property type="gene ID" value="TraesCAD_scaffold_015072_01G000400"/>
</dbReference>
<feature type="transmembrane region" description="Helical" evidence="8">
    <location>
        <begin position="628"/>
        <end position="653"/>
    </location>
</feature>
<dbReference type="InterPro" id="IPR002110">
    <property type="entry name" value="Ankyrin_rpt"/>
</dbReference>
<dbReference type="EnsemblPlants" id="TraesCS3D02G352000.1">
    <property type="protein sequence ID" value="TraesCS3D02G352000.1"/>
    <property type="gene ID" value="TraesCS3D02G352000"/>
</dbReference>
<protein>
    <recommendedName>
        <fullName evidence="9">PGG domain-containing protein</fullName>
    </recommendedName>
</protein>
<dbReference type="PROSITE" id="PS50088">
    <property type="entry name" value="ANK_REPEAT"/>
    <property type="match status" value="1"/>
</dbReference>
<feature type="repeat" description="ANK" evidence="7">
    <location>
        <begin position="238"/>
        <end position="270"/>
    </location>
</feature>
<evidence type="ECO:0000256" key="7">
    <source>
        <dbReference type="PROSITE-ProRule" id="PRU00023"/>
    </source>
</evidence>
<dbReference type="AlphaFoldDB" id="A0A3B6H160"/>
<dbReference type="Proteomes" id="UP000019116">
    <property type="component" value="Chromosome 3D"/>
</dbReference>
<keyword evidence="4 8" id="KW-1133">Transmembrane helix</keyword>
<evidence type="ECO:0000259" key="9">
    <source>
        <dbReference type="Pfam" id="PF13962"/>
    </source>
</evidence>
<dbReference type="SMR" id="A0A3B6H160"/>
<evidence type="ECO:0000256" key="2">
    <source>
        <dbReference type="ARBA" id="ARBA00022692"/>
    </source>
</evidence>
<evidence type="ECO:0000256" key="5">
    <source>
        <dbReference type="ARBA" id="ARBA00023043"/>
    </source>
</evidence>
<dbReference type="Pfam" id="PF00023">
    <property type="entry name" value="Ank"/>
    <property type="match status" value="1"/>
</dbReference>
<keyword evidence="3" id="KW-0677">Repeat</keyword>